<dbReference type="InterPro" id="IPR052748">
    <property type="entry name" value="ISR_Activator"/>
</dbReference>
<dbReference type="Pfam" id="PF05036">
    <property type="entry name" value="SPOR"/>
    <property type="match status" value="1"/>
</dbReference>
<dbReference type="InterPro" id="IPR036680">
    <property type="entry name" value="SPOR-like_sf"/>
</dbReference>
<evidence type="ECO:0000313" key="2">
    <source>
        <dbReference type="EMBL" id="RAU18213.1"/>
    </source>
</evidence>
<proteinExistence type="predicted"/>
<dbReference type="InterPro" id="IPR006597">
    <property type="entry name" value="Sel1-like"/>
</dbReference>
<feature type="domain" description="SPOR" evidence="1">
    <location>
        <begin position="227"/>
        <end position="312"/>
    </location>
</feature>
<evidence type="ECO:0000313" key="3">
    <source>
        <dbReference type="Proteomes" id="UP000250744"/>
    </source>
</evidence>
<dbReference type="Proteomes" id="UP000250744">
    <property type="component" value="Unassembled WGS sequence"/>
</dbReference>
<dbReference type="PANTHER" id="PTHR45011">
    <property type="entry name" value="DAP3-BINDING CELL DEATH ENHANCER 1"/>
    <property type="match status" value="1"/>
</dbReference>
<accession>A0A364NMA1</accession>
<dbReference type="Gene3D" id="1.25.40.10">
    <property type="entry name" value="Tetratricopeptide repeat domain"/>
    <property type="match status" value="1"/>
</dbReference>
<comment type="caution">
    <text evidence="2">The sequence shown here is derived from an EMBL/GenBank/DDBJ whole genome shotgun (WGS) entry which is preliminary data.</text>
</comment>
<dbReference type="SUPFAM" id="SSF81901">
    <property type="entry name" value="HCP-like"/>
    <property type="match status" value="1"/>
</dbReference>
<dbReference type="OrthoDB" id="5295703at2"/>
<dbReference type="GO" id="GO:0042834">
    <property type="term" value="F:peptidoglycan binding"/>
    <property type="evidence" value="ECO:0007669"/>
    <property type="project" value="InterPro"/>
</dbReference>
<organism evidence="2 3">
    <name type="scientific">Nitrincola tibetensis</name>
    <dbReference type="NCBI Taxonomy" id="2219697"/>
    <lineage>
        <taxon>Bacteria</taxon>
        <taxon>Pseudomonadati</taxon>
        <taxon>Pseudomonadota</taxon>
        <taxon>Gammaproteobacteria</taxon>
        <taxon>Oceanospirillales</taxon>
        <taxon>Oceanospirillaceae</taxon>
        <taxon>Nitrincola</taxon>
    </lineage>
</organism>
<dbReference type="PROSITE" id="PS51724">
    <property type="entry name" value="SPOR"/>
    <property type="match status" value="1"/>
</dbReference>
<dbReference type="EMBL" id="QKRX01000005">
    <property type="protein sequence ID" value="RAU18213.1"/>
    <property type="molecule type" value="Genomic_DNA"/>
</dbReference>
<protein>
    <recommendedName>
        <fullName evidence="1">SPOR domain-containing protein</fullName>
    </recommendedName>
</protein>
<dbReference type="InterPro" id="IPR007730">
    <property type="entry name" value="SPOR-like_dom"/>
</dbReference>
<evidence type="ECO:0000259" key="1">
    <source>
        <dbReference type="PROSITE" id="PS51724"/>
    </source>
</evidence>
<sequence length="312" mass="34973">MMGLSLKWTDIVGMLCALSLLTTSVQGSEHSAPVSEEDQVISQQLMSQLQDWYRAADENDPDAYFNLGQYHRTGIGIEPDLELAEFFYGKAAELGHLSAQKNLATLYYFAFPDSPRTQQAHDWWLRAAYSGDNEAQMRLAALYFKGPVLMDPIEGAAWVFVAANSGDMKAKVAQDQLENNLSADALVQVKERQAILQTQMKRMPPSSFEANLQSSDAESSPMHLSIPIEGPRHYVQVAALTNREDADQMAKKIQTEHKDILEQARAYVMEFMPATGRVIYRVQIGSMDEASHAAALCRQFKQRRIDCFVGRD</sequence>
<dbReference type="AlphaFoldDB" id="A0A364NMA1"/>
<dbReference type="SMART" id="SM00671">
    <property type="entry name" value="SEL1"/>
    <property type="match status" value="3"/>
</dbReference>
<dbReference type="PANTHER" id="PTHR45011:SF1">
    <property type="entry name" value="DAP3-BINDING CELL DEATH ENHANCER 1"/>
    <property type="match status" value="1"/>
</dbReference>
<dbReference type="Gene3D" id="3.30.70.1070">
    <property type="entry name" value="Sporulation related repeat"/>
    <property type="match status" value="1"/>
</dbReference>
<gene>
    <name evidence="2" type="ORF">DN062_08215</name>
</gene>
<reference evidence="2 3" key="1">
    <citation type="submission" date="2018-06" db="EMBL/GenBank/DDBJ databases">
        <title>Nitrincola tibetense sp. nov., isolated from Lake XuguoCo on Tibetan Plateau.</title>
        <authorList>
            <person name="Xing P."/>
        </authorList>
    </citation>
    <scope>NUCLEOTIDE SEQUENCE [LARGE SCALE GENOMIC DNA]</scope>
    <source>
        <strain evidence="3">xg18</strain>
    </source>
</reference>
<dbReference type="InterPro" id="IPR011990">
    <property type="entry name" value="TPR-like_helical_dom_sf"/>
</dbReference>
<dbReference type="Pfam" id="PF08238">
    <property type="entry name" value="Sel1"/>
    <property type="match status" value="3"/>
</dbReference>
<keyword evidence="3" id="KW-1185">Reference proteome</keyword>
<dbReference type="SUPFAM" id="SSF110997">
    <property type="entry name" value="Sporulation related repeat"/>
    <property type="match status" value="1"/>
</dbReference>
<name>A0A364NMA1_9GAMM</name>